<evidence type="ECO:0000313" key="2">
    <source>
        <dbReference type="EMBL" id="OAO14477.1"/>
    </source>
</evidence>
<sequence>MLNSSIQPTDPTVEMLKQRFFHFMRHSFPQNHVDDCKECNFLNKQLMDHLSKKCQIVAEGGRCYFHEIADHITICRHMMLKGDHPGEGCLVCSRNQTTMEYRRKYEHALHCPSPMGCMSTCKKWKQFIIHLKNCSGCWICCDDNGVNSVYLREKSIKQEPSSFSMSPQPNTNSIALPPIQQIQTPMQYSPRMPMQYNSAGSQPMQGSTFQNETMMRNHQMKRANYAMMQQSGNIVRSPSNSSLASSQSDSAKRPRKLSAVQTSNVAFNRMGGPQVLQPGVSPNRQHSQPQGNAMLSAGMPMKPPMISLPKTVPTLPSPLTQRPEMPKYQPLMMTNNLASLQQSHNRSLGRPAQPSLSKDGGELGKVISVTAPMESRGPFVKESQREIVPVKIGSVREKGYQYDSRFDVMMEKALTTWCRNVLMDLRSLEYKKRCVNPMMDLKMKETSVLQEYVKSKRDTELPMAEQRNLATMELQWNAEREKMVITADDIRNYVKDKASTMTTLLQHELIL</sequence>
<accession>A0A196SEB1</accession>
<protein>
    <recommendedName>
        <fullName evidence="4">TAZ-type domain-containing protein</fullName>
    </recommendedName>
</protein>
<dbReference type="Proteomes" id="UP000078348">
    <property type="component" value="Unassembled WGS sequence"/>
</dbReference>
<organism evidence="2 3">
    <name type="scientific">Blastocystis sp. subtype 1 (strain ATCC 50177 / NandII)</name>
    <dbReference type="NCBI Taxonomy" id="478820"/>
    <lineage>
        <taxon>Eukaryota</taxon>
        <taxon>Sar</taxon>
        <taxon>Stramenopiles</taxon>
        <taxon>Bigyra</taxon>
        <taxon>Opalozoa</taxon>
        <taxon>Opalinata</taxon>
        <taxon>Blastocystidae</taxon>
        <taxon>Blastocystis</taxon>
    </lineage>
</organism>
<gene>
    <name evidence="2" type="ORF">AV274_3780</name>
</gene>
<feature type="compositionally biased region" description="Low complexity" evidence="1">
    <location>
        <begin position="237"/>
        <end position="249"/>
    </location>
</feature>
<comment type="caution">
    <text evidence="2">The sequence shown here is derived from an EMBL/GenBank/DDBJ whole genome shotgun (WGS) entry which is preliminary data.</text>
</comment>
<feature type="region of interest" description="Disordered" evidence="1">
    <location>
        <begin position="234"/>
        <end position="296"/>
    </location>
</feature>
<evidence type="ECO:0000313" key="3">
    <source>
        <dbReference type="Proteomes" id="UP000078348"/>
    </source>
</evidence>
<proteinExistence type="predicted"/>
<evidence type="ECO:0000256" key="1">
    <source>
        <dbReference type="SAM" id="MobiDB-lite"/>
    </source>
</evidence>
<dbReference type="EMBL" id="LXWW01000238">
    <property type="protein sequence ID" value="OAO14477.1"/>
    <property type="molecule type" value="Genomic_DNA"/>
</dbReference>
<reference evidence="2 3" key="1">
    <citation type="submission" date="2016-05" db="EMBL/GenBank/DDBJ databases">
        <title>Nuclear genome of Blastocystis sp. subtype 1 NandII.</title>
        <authorList>
            <person name="Gentekaki E."/>
            <person name="Curtis B."/>
            <person name="Stairs C."/>
            <person name="Eme L."/>
            <person name="Herman E."/>
            <person name="Klimes V."/>
            <person name="Arias M.C."/>
            <person name="Elias M."/>
            <person name="Hilliou F."/>
            <person name="Klute M."/>
            <person name="Malik S.-B."/>
            <person name="Pightling A."/>
            <person name="Rachubinski R."/>
            <person name="Salas D."/>
            <person name="Schlacht A."/>
            <person name="Suga H."/>
            <person name="Archibald J."/>
            <person name="Ball S.G."/>
            <person name="Clark G."/>
            <person name="Dacks J."/>
            <person name="Van Der Giezen M."/>
            <person name="Tsaousis A."/>
            <person name="Roger A."/>
        </authorList>
    </citation>
    <scope>NUCLEOTIDE SEQUENCE [LARGE SCALE GENOMIC DNA]</scope>
    <source>
        <strain evidence="3">ATCC 50177 / NandII</strain>
    </source>
</reference>
<evidence type="ECO:0008006" key="4">
    <source>
        <dbReference type="Google" id="ProtNLM"/>
    </source>
</evidence>
<dbReference type="AlphaFoldDB" id="A0A196SEB1"/>
<keyword evidence="3" id="KW-1185">Reference proteome</keyword>
<feature type="compositionally biased region" description="Polar residues" evidence="1">
    <location>
        <begin position="280"/>
        <end position="293"/>
    </location>
</feature>
<name>A0A196SEB1_BLAHN</name>